<evidence type="ECO:0000313" key="2">
    <source>
        <dbReference type="EMBL" id="CBG39832.1"/>
    </source>
</evidence>
<dbReference type="EMBL" id="FN555004">
    <property type="protein sequence ID" value="CBG39832.1"/>
    <property type="molecule type" value="Genomic_DNA"/>
</dbReference>
<dbReference type="STRING" id="679897.HMU05710"/>
<evidence type="ECO:0000259" key="1">
    <source>
        <dbReference type="Pfam" id="PF12705"/>
    </source>
</evidence>
<dbReference type="Proteomes" id="UP000001522">
    <property type="component" value="Chromosome"/>
</dbReference>
<dbReference type="KEGG" id="hms:HMU05710"/>
<evidence type="ECO:0000313" key="3">
    <source>
        <dbReference type="Proteomes" id="UP000001522"/>
    </source>
</evidence>
<dbReference type="InterPro" id="IPR011604">
    <property type="entry name" value="PDDEXK-like_dom_sf"/>
</dbReference>
<dbReference type="Gene3D" id="3.90.320.10">
    <property type="match status" value="1"/>
</dbReference>
<dbReference type="eggNOG" id="COG2887">
    <property type="taxonomic scope" value="Bacteria"/>
</dbReference>
<keyword evidence="3" id="KW-1185">Reference proteome</keyword>
<accession>D3UH60</accession>
<proteinExistence type="predicted"/>
<name>D3UH60_HELM1</name>
<dbReference type="RefSeq" id="WP_013022916.1">
    <property type="nucleotide sequence ID" value="NC_013949.1"/>
</dbReference>
<dbReference type="HOGENOM" id="CLU_020071_0_0_7"/>
<dbReference type="SUPFAM" id="SSF52540">
    <property type="entry name" value="P-loop containing nucleoside triphosphate hydrolases"/>
    <property type="match status" value="1"/>
</dbReference>
<dbReference type="InterPro" id="IPR038726">
    <property type="entry name" value="PDDEXK_AddAB-type"/>
</dbReference>
<organism evidence="2 3">
    <name type="scientific">Helicobacter mustelae (strain ATCC 43772 / CCUG 25715 / CIP 103759 / LMG 18044 / NCTC 12198 / R85-136P)</name>
    <name type="common">Campylobacter mustelae</name>
    <dbReference type="NCBI Taxonomy" id="679897"/>
    <lineage>
        <taxon>Bacteria</taxon>
        <taxon>Pseudomonadati</taxon>
        <taxon>Campylobacterota</taxon>
        <taxon>Epsilonproteobacteria</taxon>
        <taxon>Campylobacterales</taxon>
        <taxon>Helicobacteraceae</taxon>
        <taxon>Helicobacter</taxon>
    </lineage>
</organism>
<gene>
    <name evidence="2" type="ordered locus">HMU05710</name>
</gene>
<dbReference type="AlphaFoldDB" id="D3UH60"/>
<dbReference type="Pfam" id="PF12705">
    <property type="entry name" value="PDDEXK_1"/>
    <property type="match status" value="1"/>
</dbReference>
<feature type="domain" description="PD-(D/E)XK endonuclease-like" evidence="1">
    <location>
        <begin position="503"/>
        <end position="728"/>
    </location>
</feature>
<sequence length="730" mass="86354">MKDQKLYVFSSNRAVGEFYLRYEGGFAPRAMGAYEFFEFFTGVKDRKKAPQFVLKILLLQTLYAYKNTHKLLLFDKSFLAYLEGMKFLQKFFDELLLHQKSIKDIQDRDIYEDYAEHLQILEEIYEGYEERLGANKFYSKYYAQDYEIFTEMFVPFEGIEFHLEGMLSKSEQRVLFEIAKQKQLVLHFDCDVFNRGFFDFLDLALESNMHYALDLGQKKILHSHSTKIPQNPRLYAFHSRIAQVSFVLDKALEWLKQGRENVALITPSEDFVKYLRVLDVHRNFNFAMGIDIKQTSYYQAFIQEEIGENVTALRSLCEALLKEHPEFQQEIHLFHEEFFAGLDEIKGLMESFCIEQIWEFYQMELESLKLSDKKGGKIPVYGMLETRGMSFDAIIIVDFNEEKIFNFDDSDMFLNTKIRKSLGIPTLMDHKNLQKHYYYQLIKNAKEVDITYVKDDKPQALHFLSSIVDVLPGEFDKSIFYFDKKPSYVEDDFFGEIPQDFVFSASSLRTFFACKRRFFLRYIKGLRDVSQRDFSAQNLLHESLEKAYNAHPNDVIGAQKEFYHLVHQASLQDPMQKFASELMVKNMDSFWKQEREHYQKYRFYAAEYGFEAEILKHKFSGKIDRVDYDEESASYVVVDYKFGKKIHQSINENTSDFQLILYAMALESEGKSVEACLVYDIRGEKKISVNLEEGREILQERIKELDGEMEFTQNFKECHYCEFKMLCNQA</sequence>
<reference evidence="2 3" key="1">
    <citation type="journal article" date="2010" name="BMC Genomics">
        <title>Comparative genomics and proteomics of Helicobacter mustelae, an ulcerogenic and carcinogenic gastric pathogen.</title>
        <authorList>
            <person name="O'Toole P.W."/>
            <person name="Snelling W.J."/>
            <person name="Canchaya C."/>
            <person name="Forde B.M."/>
            <person name="Hardie K.R."/>
            <person name="Josenhans C."/>
            <person name="Graham R.L.J."/>
            <person name="McMullan G."/>
            <person name="Parkhill J."/>
            <person name="Belda E."/>
            <person name="Bentley S.D."/>
        </authorList>
    </citation>
    <scope>NUCLEOTIDE SEQUENCE [LARGE SCALE GENOMIC DNA]</scope>
    <source>
        <strain evidence="3">ATCC 43772 / LMG 18044 / NCTC 12198 / 12198</strain>
    </source>
</reference>
<protein>
    <recommendedName>
        <fullName evidence="1">PD-(D/E)XK endonuclease-like domain-containing protein</fullName>
    </recommendedName>
</protein>
<dbReference type="InterPro" id="IPR027417">
    <property type="entry name" value="P-loop_NTPase"/>
</dbReference>